<evidence type="ECO:0000313" key="1">
    <source>
        <dbReference type="EMBL" id="KAL0284027.1"/>
    </source>
</evidence>
<proteinExistence type="predicted"/>
<gene>
    <name evidence="1" type="ORF">Sangu_2851800</name>
</gene>
<name>A0AAW2IPY1_9LAMI</name>
<protein>
    <recommendedName>
        <fullName evidence="2">Endonuclease/exonuclease/phosphatase domain-containing protein</fullName>
    </recommendedName>
</protein>
<dbReference type="AlphaFoldDB" id="A0AAW2IPY1"/>
<dbReference type="InterPro" id="IPR036691">
    <property type="entry name" value="Endo/exonu/phosph_ase_sf"/>
</dbReference>
<dbReference type="SUPFAM" id="SSF56219">
    <property type="entry name" value="DNase I-like"/>
    <property type="match status" value="1"/>
</dbReference>
<organism evidence="1">
    <name type="scientific">Sesamum angustifolium</name>
    <dbReference type="NCBI Taxonomy" id="2727405"/>
    <lineage>
        <taxon>Eukaryota</taxon>
        <taxon>Viridiplantae</taxon>
        <taxon>Streptophyta</taxon>
        <taxon>Embryophyta</taxon>
        <taxon>Tracheophyta</taxon>
        <taxon>Spermatophyta</taxon>
        <taxon>Magnoliopsida</taxon>
        <taxon>eudicotyledons</taxon>
        <taxon>Gunneridae</taxon>
        <taxon>Pentapetalae</taxon>
        <taxon>asterids</taxon>
        <taxon>lamiids</taxon>
        <taxon>Lamiales</taxon>
        <taxon>Pedaliaceae</taxon>
        <taxon>Sesamum</taxon>
    </lineage>
</organism>
<evidence type="ECO:0008006" key="2">
    <source>
        <dbReference type="Google" id="ProtNLM"/>
    </source>
</evidence>
<sequence length="144" mass="16150">MTILVRGRIWLVWDSSEVDVEILRVESQLIHCRASNKRMHTSCLISVLYGDYDIIPRRTLWGALCSLSAGITDEPWLVLGDFNAVVDDSEVCGRAADTSASMLEFRTCIRDTGLVQLPVSGCPYTWQLQRRDEELVEATGQNAC</sequence>
<reference evidence="1" key="1">
    <citation type="submission" date="2020-06" db="EMBL/GenBank/DDBJ databases">
        <authorList>
            <person name="Li T."/>
            <person name="Hu X."/>
            <person name="Zhang T."/>
            <person name="Song X."/>
            <person name="Zhang H."/>
            <person name="Dai N."/>
            <person name="Sheng W."/>
            <person name="Hou X."/>
            <person name="Wei L."/>
        </authorList>
    </citation>
    <scope>NUCLEOTIDE SEQUENCE</scope>
    <source>
        <strain evidence="1">G01</strain>
        <tissue evidence="1">Leaf</tissue>
    </source>
</reference>
<accession>A0AAW2IPY1</accession>
<comment type="caution">
    <text evidence="1">The sequence shown here is derived from an EMBL/GenBank/DDBJ whole genome shotgun (WGS) entry which is preliminary data.</text>
</comment>
<dbReference type="EMBL" id="JACGWK010001679">
    <property type="protein sequence ID" value="KAL0284027.1"/>
    <property type="molecule type" value="Genomic_DNA"/>
</dbReference>
<reference evidence="1" key="2">
    <citation type="journal article" date="2024" name="Plant">
        <title>Genomic evolution and insights into agronomic trait innovations of Sesamum species.</title>
        <authorList>
            <person name="Miao H."/>
            <person name="Wang L."/>
            <person name="Qu L."/>
            <person name="Liu H."/>
            <person name="Sun Y."/>
            <person name="Le M."/>
            <person name="Wang Q."/>
            <person name="Wei S."/>
            <person name="Zheng Y."/>
            <person name="Lin W."/>
            <person name="Duan Y."/>
            <person name="Cao H."/>
            <person name="Xiong S."/>
            <person name="Wang X."/>
            <person name="Wei L."/>
            <person name="Li C."/>
            <person name="Ma Q."/>
            <person name="Ju M."/>
            <person name="Zhao R."/>
            <person name="Li G."/>
            <person name="Mu C."/>
            <person name="Tian Q."/>
            <person name="Mei H."/>
            <person name="Zhang T."/>
            <person name="Gao T."/>
            <person name="Zhang H."/>
        </authorList>
    </citation>
    <scope>NUCLEOTIDE SEQUENCE</scope>
    <source>
        <strain evidence="1">G01</strain>
    </source>
</reference>
<dbReference type="Gene3D" id="3.60.10.10">
    <property type="entry name" value="Endonuclease/exonuclease/phosphatase"/>
    <property type="match status" value="1"/>
</dbReference>